<evidence type="ECO:0000259" key="10">
    <source>
        <dbReference type="Pfam" id="PF02823"/>
    </source>
</evidence>
<keyword evidence="4 8" id="KW-0406">Ion transport</keyword>
<dbReference type="GO" id="GO:0045259">
    <property type="term" value="C:proton-transporting ATP synthase complex"/>
    <property type="evidence" value="ECO:0007669"/>
    <property type="project" value="UniProtKB-KW"/>
</dbReference>
<comment type="caution">
    <text evidence="11">The sequence shown here is derived from an EMBL/GenBank/DDBJ whole genome shotgun (WGS) entry which is preliminary data.</text>
</comment>
<evidence type="ECO:0000256" key="2">
    <source>
        <dbReference type="ARBA" id="ARBA00005712"/>
    </source>
</evidence>
<dbReference type="GO" id="GO:0046933">
    <property type="term" value="F:proton-transporting ATP synthase activity, rotational mechanism"/>
    <property type="evidence" value="ECO:0007669"/>
    <property type="project" value="UniProtKB-UniRule"/>
</dbReference>
<comment type="similarity">
    <text evidence="2 8 9">Belongs to the ATPase epsilon chain family.</text>
</comment>
<evidence type="ECO:0000313" key="12">
    <source>
        <dbReference type="Proteomes" id="UP001172737"/>
    </source>
</evidence>
<reference evidence="11" key="1">
    <citation type="submission" date="2023-06" db="EMBL/GenBank/DDBJ databases">
        <title>Sysu t00039.</title>
        <authorList>
            <person name="Gao L."/>
            <person name="Fang B.-Z."/>
            <person name="Li W.-J."/>
        </authorList>
    </citation>
    <scope>NUCLEOTIDE SEQUENCE</scope>
    <source>
        <strain evidence="11">SYSU T00039</strain>
    </source>
</reference>
<evidence type="ECO:0000256" key="1">
    <source>
        <dbReference type="ARBA" id="ARBA00004202"/>
    </source>
</evidence>
<comment type="subunit">
    <text evidence="8 9">F-type ATPases have 2 components, CF(1) - the catalytic core - and CF(0) - the membrane proton channel. CF(1) has five subunits: alpha(3), beta(3), gamma(1), delta(1), epsilon(1). CF(0) has three main subunits: a, b and c.</text>
</comment>
<keyword evidence="12" id="KW-1185">Reference proteome</keyword>
<evidence type="ECO:0000256" key="9">
    <source>
        <dbReference type="RuleBase" id="RU003656"/>
    </source>
</evidence>
<dbReference type="AlphaFoldDB" id="A0AAW7MAP2"/>
<keyword evidence="8" id="KW-0375">Hydrogen ion transport</keyword>
<dbReference type="EMBL" id="JAUHPX010000010">
    <property type="protein sequence ID" value="MDN4489172.1"/>
    <property type="molecule type" value="Genomic_DNA"/>
</dbReference>
<dbReference type="InterPro" id="IPR020546">
    <property type="entry name" value="ATP_synth_F1_dsu/esu_N"/>
</dbReference>
<sequence>MAGSLTVDVVAPDQVLWSGTAERVVAPTVEGEIGLLTGHEPVLSVLKGGTVRVRGGADGDAEFAIDSGFLSFDRDVITIIVEPHVKKAAEETPAPDAA</sequence>
<dbReference type="NCBIfam" id="NF009977">
    <property type="entry name" value="PRK13442.1"/>
    <property type="match status" value="1"/>
</dbReference>
<keyword evidence="6 8" id="KW-0139">CF(1)</keyword>
<evidence type="ECO:0000256" key="4">
    <source>
        <dbReference type="ARBA" id="ARBA00023065"/>
    </source>
</evidence>
<dbReference type="Pfam" id="PF02823">
    <property type="entry name" value="ATP-synt_DE_N"/>
    <property type="match status" value="1"/>
</dbReference>
<evidence type="ECO:0000256" key="3">
    <source>
        <dbReference type="ARBA" id="ARBA00022448"/>
    </source>
</evidence>
<feature type="domain" description="ATP synthase F1 complex delta/epsilon subunit N-terminal" evidence="10">
    <location>
        <begin position="5"/>
        <end position="82"/>
    </location>
</feature>
<evidence type="ECO:0000256" key="6">
    <source>
        <dbReference type="ARBA" id="ARBA00023196"/>
    </source>
</evidence>
<dbReference type="InterPro" id="IPR001469">
    <property type="entry name" value="ATP_synth_F1_dsu/esu"/>
</dbReference>
<dbReference type="Proteomes" id="UP001172737">
    <property type="component" value="Unassembled WGS sequence"/>
</dbReference>
<comment type="function">
    <text evidence="8">Produces ATP from ADP in the presence of a proton gradient across the membrane.</text>
</comment>
<dbReference type="PANTHER" id="PTHR13822:SF10">
    <property type="entry name" value="ATP SYNTHASE EPSILON CHAIN, CHLOROPLASTIC"/>
    <property type="match status" value="1"/>
</dbReference>
<dbReference type="GO" id="GO:0005886">
    <property type="term" value="C:plasma membrane"/>
    <property type="evidence" value="ECO:0007669"/>
    <property type="project" value="UniProtKB-SubCell"/>
</dbReference>
<keyword evidence="5 8" id="KW-0472">Membrane</keyword>
<name>A0AAW7MAP2_9MICO</name>
<gene>
    <name evidence="8" type="primary">atpC</name>
    <name evidence="11" type="ORF">QQX10_13440</name>
</gene>
<accession>A0AAW7MAP2</accession>
<dbReference type="NCBIfam" id="TIGR01216">
    <property type="entry name" value="ATP_synt_epsi"/>
    <property type="match status" value="1"/>
</dbReference>
<evidence type="ECO:0000256" key="8">
    <source>
        <dbReference type="HAMAP-Rule" id="MF_00530"/>
    </source>
</evidence>
<proteinExistence type="inferred from homology"/>
<dbReference type="GO" id="GO:0005524">
    <property type="term" value="F:ATP binding"/>
    <property type="evidence" value="ECO:0007669"/>
    <property type="project" value="UniProtKB-UniRule"/>
</dbReference>
<evidence type="ECO:0000256" key="5">
    <source>
        <dbReference type="ARBA" id="ARBA00023136"/>
    </source>
</evidence>
<evidence type="ECO:0000313" key="11">
    <source>
        <dbReference type="EMBL" id="MDN4489172.1"/>
    </source>
</evidence>
<organism evidence="11 12">
    <name type="scientific">Demequina lignilytica</name>
    <dbReference type="NCBI Taxonomy" id="3051663"/>
    <lineage>
        <taxon>Bacteria</taxon>
        <taxon>Bacillati</taxon>
        <taxon>Actinomycetota</taxon>
        <taxon>Actinomycetes</taxon>
        <taxon>Micrococcales</taxon>
        <taxon>Demequinaceae</taxon>
        <taxon>Demequina</taxon>
    </lineage>
</organism>
<dbReference type="Gene3D" id="2.60.15.10">
    <property type="entry name" value="F0F1 ATP synthase delta/epsilon subunit, N-terminal"/>
    <property type="match status" value="1"/>
</dbReference>
<dbReference type="RefSeq" id="WP_301121728.1">
    <property type="nucleotide sequence ID" value="NZ_JAUHPX010000010.1"/>
</dbReference>
<dbReference type="CDD" id="cd12152">
    <property type="entry name" value="F1-ATPase_delta"/>
    <property type="match status" value="1"/>
</dbReference>
<evidence type="ECO:0000256" key="7">
    <source>
        <dbReference type="ARBA" id="ARBA00023310"/>
    </source>
</evidence>
<dbReference type="PANTHER" id="PTHR13822">
    <property type="entry name" value="ATP SYNTHASE DELTA/EPSILON CHAIN"/>
    <property type="match status" value="1"/>
</dbReference>
<dbReference type="SUPFAM" id="SSF51344">
    <property type="entry name" value="Epsilon subunit of F1F0-ATP synthase N-terminal domain"/>
    <property type="match status" value="1"/>
</dbReference>
<protein>
    <recommendedName>
        <fullName evidence="8">ATP synthase epsilon chain</fullName>
    </recommendedName>
    <alternativeName>
        <fullName evidence="8">ATP synthase F1 sector epsilon subunit</fullName>
    </alternativeName>
    <alternativeName>
        <fullName evidence="8">F-ATPase epsilon subunit</fullName>
    </alternativeName>
</protein>
<dbReference type="HAMAP" id="MF_00530">
    <property type="entry name" value="ATP_synth_epsil_bac"/>
    <property type="match status" value="1"/>
</dbReference>
<dbReference type="InterPro" id="IPR036771">
    <property type="entry name" value="ATPsynth_dsu/esu_N"/>
</dbReference>
<comment type="subcellular location">
    <subcellularLocation>
        <location evidence="1 8">Cell membrane</location>
        <topology evidence="1 8">Peripheral membrane protein</topology>
    </subcellularLocation>
</comment>
<keyword evidence="8" id="KW-1003">Cell membrane</keyword>
<keyword evidence="3 8" id="KW-0813">Transport</keyword>
<keyword evidence="7 8" id="KW-0066">ATP synthesis</keyword>